<keyword evidence="6 7" id="KW-0472">Membrane</keyword>
<feature type="domain" description="VTT" evidence="8">
    <location>
        <begin position="41"/>
        <end position="165"/>
    </location>
</feature>
<protein>
    <submittedName>
        <fullName evidence="9">DedA family protein</fullName>
    </submittedName>
</protein>
<keyword evidence="3 7" id="KW-1003">Cell membrane</keyword>
<dbReference type="PANTHER" id="PTHR30353:SF0">
    <property type="entry name" value="TRANSMEMBRANE PROTEIN"/>
    <property type="match status" value="1"/>
</dbReference>
<name>A0ABN1H9C4_9ACTN</name>
<evidence type="ECO:0000313" key="10">
    <source>
        <dbReference type="Proteomes" id="UP001500957"/>
    </source>
</evidence>
<evidence type="ECO:0000256" key="1">
    <source>
        <dbReference type="ARBA" id="ARBA00004651"/>
    </source>
</evidence>
<comment type="similarity">
    <text evidence="2 7">Belongs to the DedA family.</text>
</comment>
<dbReference type="Pfam" id="PF09335">
    <property type="entry name" value="VTT_dom"/>
    <property type="match status" value="1"/>
</dbReference>
<proteinExistence type="inferred from homology"/>
<dbReference type="Proteomes" id="UP001500957">
    <property type="component" value="Unassembled WGS sequence"/>
</dbReference>
<evidence type="ECO:0000256" key="4">
    <source>
        <dbReference type="ARBA" id="ARBA00022692"/>
    </source>
</evidence>
<accession>A0ABN1H9C4</accession>
<evidence type="ECO:0000256" key="5">
    <source>
        <dbReference type="ARBA" id="ARBA00022989"/>
    </source>
</evidence>
<evidence type="ECO:0000259" key="8">
    <source>
        <dbReference type="Pfam" id="PF09335"/>
    </source>
</evidence>
<dbReference type="InterPro" id="IPR032818">
    <property type="entry name" value="DedA-like"/>
</dbReference>
<keyword evidence="5 7" id="KW-1133">Transmembrane helix</keyword>
<feature type="transmembrane region" description="Helical" evidence="7">
    <location>
        <begin position="61"/>
        <end position="83"/>
    </location>
</feature>
<comment type="caution">
    <text evidence="9">The sequence shown here is derived from an EMBL/GenBank/DDBJ whole genome shotgun (WGS) entry which is preliminary data.</text>
</comment>
<feature type="transmembrane region" description="Helical" evidence="7">
    <location>
        <begin position="178"/>
        <end position="198"/>
    </location>
</feature>
<dbReference type="InterPro" id="IPR032816">
    <property type="entry name" value="VTT_dom"/>
</dbReference>
<gene>
    <name evidence="9" type="ORF">GCM10009547_42470</name>
</gene>
<feature type="transmembrane region" description="Helical" evidence="7">
    <location>
        <begin position="20"/>
        <end position="41"/>
    </location>
</feature>
<evidence type="ECO:0000256" key="6">
    <source>
        <dbReference type="ARBA" id="ARBA00023136"/>
    </source>
</evidence>
<dbReference type="PANTHER" id="PTHR30353">
    <property type="entry name" value="INNER MEMBRANE PROTEIN DEDA-RELATED"/>
    <property type="match status" value="1"/>
</dbReference>
<evidence type="ECO:0000256" key="2">
    <source>
        <dbReference type="ARBA" id="ARBA00010792"/>
    </source>
</evidence>
<organism evidence="9 10">
    <name type="scientific">Sporichthya brevicatena</name>
    <dbReference type="NCBI Taxonomy" id="171442"/>
    <lineage>
        <taxon>Bacteria</taxon>
        <taxon>Bacillati</taxon>
        <taxon>Actinomycetota</taxon>
        <taxon>Actinomycetes</taxon>
        <taxon>Sporichthyales</taxon>
        <taxon>Sporichthyaceae</taxon>
        <taxon>Sporichthya</taxon>
    </lineage>
</organism>
<evidence type="ECO:0000256" key="7">
    <source>
        <dbReference type="RuleBase" id="RU367016"/>
    </source>
</evidence>
<evidence type="ECO:0000256" key="3">
    <source>
        <dbReference type="ARBA" id="ARBA00022475"/>
    </source>
</evidence>
<comment type="subcellular location">
    <subcellularLocation>
        <location evidence="1 7">Cell membrane</location>
        <topology evidence="1 7">Multi-pass membrane protein</topology>
    </subcellularLocation>
</comment>
<dbReference type="RefSeq" id="WP_344608560.1">
    <property type="nucleotide sequence ID" value="NZ_BAAAHE010000045.1"/>
</dbReference>
<keyword evidence="10" id="KW-1185">Reference proteome</keyword>
<dbReference type="EMBL" id="BAAAHE010000045">
    <property type="protein sequence ID" value="GAA0633961.1"/>
    <property type="molecule type" value="Genomic_DNA"/>
</dbReference>
<sequence length="210" mass="22547">MISAAGVELSLDLQGLSTGLVYLVVLSFVFVESGILLGFFLPGDALLFGAGLVAASPHSDVALWPLTIGVCVAAVAGDAVGYWTGRRWGRPWLETKPKMAAHIAKAEAFYDRWGPIAVVVARWFPWLRTATPVVAGVARMPYRRFVTANVVGAVTWGAGLILLGYYSYEISWLRNTAIAIGLTCGALMLIAAAVRWILARRRARADNLAG</sequence>
<reference evidence="9 10" key="1">
    <citation type="journal article" date="2019" name="Int. J. Syst. Evol. Microbiol.">
        <title>The Global Catalogue of Microorganisms (GCM) 10K type strain sequencing project: providing services to taxonomists for standard genome sequencing and annotation.</title>
        <authorList>
            <consortium name="The Broad Institute Genomics Platform"/>
            <consortium name="The Broad Institute Genome Sequencing Center for Infectious Disease"/>
            <person name="Wu L."/>
            <person name="Ma J."/>
        </authorList>
    </citation>
    <scope>NUCLEOTIDE SEQUENCE [LARGE SCALE GENOMIC DNA]</scope>
    <source>
        <strain evidence="9 10">JCM 10671</strain>
    </source>
</reference>
<feature type="transmembrane region" description="Helical" evidence="7">
    <location>
        <begin position="145"/>
        <end position="166"/>
    </location>
</feature>
<keyword evidence="4 7" id="KW-0812">Transmembrane</keyword>
<evidence type="ECO:0000313" key="9">
    <source>
        <dbReference type="EMBL" id="GAA0633961.1"/>
    </source>
</evidence>